<dbReference type="InterPro" id="IPR025877">
    <property type="entry name" value="MobA-like_NTP_Trfase"/>
</dbReference>
<evidence type="ECO:0000313" key="3">
    <source>
        <dbReference type="EMBL" id="QWV15094.1"/>
    </source>
</evidence>
<sequence length="225" mass="24523">MGLIILNLDSHIDQQFPALILAAGASSRLGRPKALLPLASGEGTDTDCRNRTLLDAAIAQGRILSPEVRVVCGAWYPLIRFRCRRQPSSWLRAPDWQEGISASLSAGLRSLGPAVKGVFVLVADQPLLDLNALEAFGKAARCVPEQPIAADYGGRPGVPAYLPRWLWPLVLDLEGDRGAGRLLAEVRATRVDIPGIHDDVDTPADWQRIRTLLNRTGQTARQSRR</sequence>
<dbReference type="SUPFAM" id="SSF53448">
    <property type="entry name" value="Nucleotide-diphospho-sugar transferases"/>
    <property type="match status" value="1"/>
</dbReference>
<feature type="domain" description="MobA-like NTP transferase" evidence="2">
    <location>
        <begin position="18"/>
        <end position="186"/>
    </location>
</feature>
<dbReference type="InterPro" id="IPR029044">
    <property type="entry name" value="Nucleotide-diphossugar_trans"/>
</dbReference>
<dbReference type="RefSeq" id="WP_041645311.1">
    <property type="nucleotide sequence ID" value="NZ_CP076686.1"/>
</dbReference>
<reference evidence="3 4" key="1">
    <citation type="submission" date="2021-06" db="EMBL/GenBank/DDBJ databases">
        <title>Microbial metabolic specificity influences pelagic lipid remineralization.</title>
        <authorList>
            <person name="Behrendt L."/>
            <person name="Hunter J.E."/>
            <person name="Alcolombri U."/>
            <person name="Smriga S."/>
            <person name="Mincer T."/>
            <person name="Lowenstein D.P."/>
            <person name="Peaudecerf F.J."/>
            <person name="Fernandez V.I."/>
            <person name="Fredricks H."/>
            <person name="Almblad H."/>
            <person name="Harrison J.J."/>
            <person name="Stocker R."/>
            <person name="Van Mooy B.A.S."/>
        </authorList>
    </citation>
    <scope>NUCLEOTIDE SEQUENCE [LARGE SCALE GENOMIC DNA]</scope>
    <source>
        <strain evidence="3 4">HP15-B</strain>
    </source>
</reference>
<organism evidence="3 4">
    <name type="scientific">Marinobacter adhaerens</name>
    <dbReference type="NCBI Taxonomy" id="1033846"/>
    <lineage>
        <taxon>Bacteria</taxon>
        <taxon>Pseudomonadati</taxon>
        <taxon>Pseudomonadota</taxon>
        <taxon>Gammaproteobacteria</taxon>
        <taxon>Pseudomonadales</taxon>
        <taxon>Marinobacteraceae</taxon>
        <taxon>Marinobacter</taxon>
    </lineage>
</organism>
<dbReference type="EMBL" id="CP076686">
    <property type="protein sequence ID" value="QWV15094.1"/>
    <property type="molecule type" value="Genomic_DNA"/>
</dbReference>
<protein>
    <submittedName>
        <fullName evidence="3">Nucleotidyltransferase family protein</fullName>
    </submittedName>
</protein>
<keyword evidence="1" id="KW-0460">Magnesium</keyword>
<name>A0ABX8IQX0_9GAMM</name>
<dbReference type="Gene3D" id="3.90.550.10">
    <property type="entry name" value="Spore Coat Polysaccharide Biosynthesis Protein SpsA, Chain A"/>
    <property type="match status" value="1"/>
</dbReference>
<dbReference type="Pfam" id="PF12804">
    <property type="entry name" value="NTP_transf_3"/>
    <property type="match status" value="1"/>
</dbReference>
<evidence type="ECO:0000256" key="1">
    <source>
        <dbReference type="ARBA" id="ARBA00022842"/>
    </source>
</evidence>
<dbReference type="Proteomes" id="UP000683442">
    <property type="component" value="Chromosome"/>
</dbReference>
<proteinExistence type="predicted"/>
<gene>
    <name evidence="3" type="ORF">KQ249_15310</name>
</gene>
<dbReference type="PANTHER" id="PTHR43777">
    <property type="entry name" value="MOLYBDENUM COFACTOR CYTIDYLYLTRANSFERASE"/>
    <property type="match status" value="1"/>
</dbReference>
<evidence type="ECO:0000313" key="4">
    <source>
        <dbReference type="Proteomes" id="UP000683442"/>
    </source>
</evidence>
<dbReference type="GeneID" id="78560828"/>
<dbReference type="PANTHER" id="PTHR43777:SF1">
    <property type="entry name" value="MOLYBDENUM COFACTOR CYTIDYLYLTRANSFERASE"/>
    <property type="match status" value="1"/>
</dbReference>
<dbReference type="CDD" id="cd04182">
    <property type="entry name" value="GT_2_like_f"/>
    <property type="match status" value="1"/>
</dbReference>
<accession>A0ABX8IQX0</accession>
<keyword evidence="4" id="KW-1185">Reference proteome</keyword>
<evidence type="ECO:0000259" key="2">
    <source>
        <dbReference type="Pfam" id="PF12804"/>
    </source>
</evidence>